<gene>
    <name evidence="6" type="ORF">Voc01_049510</name>
</gene>
<accession>A0A8J3ZUA6</accession>
<keyword evidence="2 5" id="KW-0547">Nucleotide-binding</keyword>
<evidence type="ECO:0000313" key="6">
    <source>
        <dbReference type="EMBL" id="GIJ70034.1"/>
    </source>
</evidence>
<organism evidence="6 7">
    <name type="scientific">Virgisporangium ochraceum</name>
    <dbReference type="NCBI Taxonomy" id="65505"/>
    <lineage>
        <taxon>Bacteria</taxon>
        <taxon>Bacillati</taxon>
        <taxon>Actinomycetota</taxon>
        <taxon>Actinomycetes</taxon>
        <taxon>Micromonosporales</taxon>
        <taxon>Micromonosporaceae</taxon>
        <taxon>Virgisporangium</taxon>
    </lineage>
</organism>
<dbReference type="AlphaFoldDB" id="A0A8J3ZUA6"/>
<evidence type="ECO:0000256" key="1">
    <source>
        <dbReference type="ARBA" id="ARBA00022598"/>
    </source>
</evidence>
<comment type="catalytic activity">
    <reaction evidence="4 5">
        <text>L-cysteine + L-glutamate + ATP = gamma-L-glutamyl-L-cysteine + ADP + phosphate + H(+)</text>
        <dbReference type="Rhea" id="RHEA:13285"/>
        <dbReference type="ChEBI" id="CHEBI:15378"/>
        <dbReference type="ChEBI" id="CHEBI:29985"/>
        <dbReference type="ChEBI" id="CHEBI:30616"/>
        <dbReference type="ChEBI" id="CHEBI:35235"/>
        <dbReference type="ChEBI" id="CHEBI:43474"/>
        <dbReference type="ChEBI" id="CHEBI:58173"/>
        <dbReference type="ChEBI" id="CHEBI:456216"/>
        <dbReference type="EC" id="6.3.2.2"/>
    </reaction>
</comment>
<dbReference type="InterPro" id="IPR050141">
    <property type="entry name" value="GCL_type2/YbdK_subfam"/>
</dbReference>
<evidence type="ECO:0000313" key="7">
    <source>
        <dbReference type="Proteomes" id="UP000635606"/>
    </source>
</evidence>
<dbReference type="InterPro" id="IPR014746">
    <property type="entry name" value="Gln_synth/guanido_kin_cat_dom"/>
</dbReference>
<dbReference type="GO" id="GO:0005524">
    <property type="term" value="F:ATP binding"/>
    <property type="evidence" value="ECO:0007669"/>
    <property type="project" value="UniProtKB-KW"/>
</dbReference>
<keyword evidence="3 5" id="KW-0067">ATP-binding</keyword>
<comment type="caution">
    <text evidence="6">The sequence shown here is derived from an EMBL/GenBank/DDBJ whole genome shotgun (WGS) entry which is preliminary data.</text>
</comment>
<dbReference type="HAMAP" id="MF_01609">
    <property type="entry name" value="Glu_cys_ligase_2"/>
    <property type="match status" value="1"/>
</dbReference>
<dbReference type="Gene3D" id="3.30.590.20">
    <property type="match status" value="1"/>
</dbReference>
<proteinExistence type="inferred from homology"/>
<reference evidence="6" key="1">
    <citation type="submission" date="2021-01" db="EMBL/GenBank/DDBJ databases">
        <title>Whole genome shotgun sequence of Virgisporangium ochraceum NBRC 16418.</title>
        <authorList>
            <person name="Komaki H."/>
            <person name="Tamura T."/>
        </authorList>
    </citation>
    <scope>NUCLEOTIDE SEQUENCE</scope>
    <source>
        <strain evidence="6">NBRC 16418</strain>
    </source>
</reference>
<dbReference type="PANTHER" id="PTHR36510">
    <property type="entry name" value="GLUTAMATE--CYSTEINE LIGASE 2-RELATED"/>
    <property type="match status" value="1"/>
</dbReference>
<evidence type="ECO:0000256" key="3">
    <source>
        <dbReference type="ARBA" id="ARBA00022840"/>
    </source>
</evidence>
<keyword evidence="1 5" id="KW-0436">Ligase</keyword>
<keyword evidence="7" id="KW-1185">Reference proteome</keyword>
<dbReference type="EC" id="6.3.2.2" evidence="5"/>
<dbReference type="Pfam" id="PF04107">
    <property type="entry name" value="GCS2"/>
    <property type="match status" value="1"/>
</dbReference>
<dbReference type="EMBL" id="BOPH01000072">
    <property type="protein sequence ID" value="GIJ70034.1"/>
    <property type="molecule type" value="Genomic_DNA"/>
</dbReference>
<dbReference type="InterPro" id="IPR011793">
    <property type="entry name" value="YbdK"/>
</dbReference>
<evidence type="ECO:0000256" key="4">
    <source>
        <dbReference type="ARBA" id="ARBA00048819"/>
    </source>
</evidence>
<dbReference type="RefSeq" id="WP_203929940.1">
    <property type="nucleotide sequence ID" value="NZ_BOPH01000072.1"/>
</dbReference>
<dbReference type="InterPro" id="IPR006336">
    <property type="entry name" value="GCS2"/>
</dbReference>
<dbReference type="Proteomes" id="UP000635606">
    <property type="component" value="Unassembled WGS sequence"/>
</dbReference>
<evidence type="ECO:0000256" key="2">
    <source>
        <dbReference type="ARBA" id="ARBA00022741"/>
    </source>
</evidence>
<comment type="similarity">
    <text evidence="5">Belongs to the glutamate--cysteine ligase type 2 family. YbdK subfamily.</text>
</comment>
<evidence type="ECO:0000256" key="5">
    <source>
        <dbReference type="HAMAP-Rule" id="MF_01609"/>
    </source>
</evidence>
<dbReference type="NCBIfam" id="TIGR02050">
    <property type="entry name" value="gshA_cyan_rel"/>
    <property type="match status" value="1"/>
</dbReference>
<dbReference type="NCBIfam" id="NF010041">
    <property type="entry name" value="PRK13517.1-1"/>
    <property type="match status" value="1"/>
</dbReference>
<sequence length="360" mass="38486">MSVGATVGVEEEFHLVDPDTGELTSGARRLLAADPEAAEGAEAELRLSMIETASAVCHSLDELRTDLAAARAKLSAAAGRAGLAIAGCGTVPDSGTGRGAVFPHPRYEWMADQYRRLVDEHQVCATQVQVGVPDRDLAVRLMAHLRPWLPVLLAMSGSSPLFQHTDTGYASYRTVAISRWPTTGPPPLVDSAKEYDEAVTALVDSGVICDPGMIYFDVRPSARYPTLEIRVADACPLLDDVVLIAALARALVRTAASQESEEVPAYPLHRAATWRAARSGLDDGLVHPLTWLAVPAEEAVEALLTHVRSDLEDRGEWDEVRSLTTALLARGTSARRQRTALEAGRDLTGVVAAVVAETNA</sequence>
<protein>
    <recommendedName>
        <fullName evidence="5">Putative glutamate--cysteine ligase 2</fullName>
        <ecNumber evidence="5">6.3.2.2</ecNumber>
    </recommendedName>
    <alternativeName>
        <fullName evidence="5">Gamma-glutamylcysteine synthetase 2</fullName>
        <shortName evidence="5">GCS 2</shortName>
        <shortName evidence="5">Gamma-GCS 2</shortName>
    </alternativeName>
</protein>
<dbReference type="GO" id="GO:0004357">
    <property type="term" value="F:glutamate-cysteine ligase activity"/>
    <property type="evidence" value="ECO:0007669"/>
    <property type="project" value="UniProtKB-EC"/>
</dbReference>
<dbReference type="PANTHER" id="PTHR36510:SF1">
    <property type="entry name" value="GLUTAMATE--CYSTEINE LIGASE 2-RELATED"/>
    <property type="match status" value="1"/>
</dbReference>
<dbReference type="GO" id="GO:0042398">
    <property type="term" value="P:modified amino acid biosynthetic process"/>
    <property type="evidence" value="ECO:0007669"/>
    <property type="project" value="InterPro"/>
</dbReference>
<dbReference type="SUPFAM" id="SSF55931">
    <property type="entry name" value="Glutamine synthetase/guanido kinase"/>
    <property type="match status" value="1"/>
</dbReference>
<name>A0A8J3ZUA6_9ACTN</name>
<comment type="function">
    <text evidence="5">ATP-dependent carboxylate-amine ligase which exhibits weak glutamate--cysteine ligase activity.</text>
</comment>